<feature type="domain" description="HTH lysR-type" evidence="5">
    <location>
        <begin position="1"/>
        <end position="59"/>
    </location>
</feature>
<evidence type="ECO:0000256" key="2">
    <source>
        <dbReference type="ARBA" id="ARBA00023015"/>
    </source>
</evidence>
<dbReference type="PRINTS" id="PR00039">
    <property type="entry name" value="HTHLYSR"/>
</dbReference>
<dbReference type="GO" id="GO:0003700">
    <property type="term" value="F:DNA-binding transcription factor activity"/>
    <property type="evidence" value="ECO:0007669"/>
    <property type="project" value="InterPro"/>
</dbReference>
<proteinExistence type="inferred from homology"/>
<reference evidence="6 7" key="1">
    <citation type="journal article" date="2012" name="Science">
        <title>Ecological populations of bacteria act as socially cohesive units of antibiotic production and resistance.</title>
        <authorList>
            <person name="Cordero O.X."/>
            <person name="Wildschutte H."/>
            <person name="Kirkup B."/>
            <person name="Proehl S."/>
            <person name="Ngo L."/>
            <person name="Hussain F."/>
            <person name="Le Roux F."/>
            <person name="Mincer T."/>
            <person name="Polz M.F."/>
        </authorList>
    </citation>
    <scope>NUCLEOTIDE SEQUENCE [LARGE SCALE GENOMIC DNA]</scope>
    <source>
        <strain evidence="6 7">FF-238</strain>
    </source>
</reference>
<dbReference type="InterPro" id="IPR036388">
    <property type="entry name" value="WH-like_DNA-bd_sf"/>
</dbReference>
<dbReference type="InterPro" id="IPR000847">
    <property type="entry name" value="LysR_HTH_N"/>
</dbReference>
<evidence type="ECO:0000313" key="7">
    <source>
        <dbReference type="Proteomes" id="UP000094165"/>
    </source>
</evidence>
<dbReference type="Pfam" id="PF03466">
    <property type="entry name" value="LysR_substrate"/>
    <property type="match status" value="1"/>
</dbReference>
<evidence type="ECO:0000313" key="6">
    <source>
        <dbReference type="EMBL" id="OEE78287.1"/>
    </source>
</evidence>
<keyword evidence="3" id="KW-0238">DNA-binding</keyword>
<dbReference type="GO" id="GO:0003677">
    <property type="term" value="F:DNA binding"/>
    <property type="evidence" value="ECO:0007669"/>
    <property type="project" value="UniProtKB-KW"/>
</dbReference>
<dbReference type="Pfam" id="PF00126">
    <property type="entry name" value="HTH_1"/>
    <property type="match status" value="1"/>
</dbReference>
<dbReference type="Gene3D" id="3.40.190.290">
    <property type="match status" value="1"/>
</dbReference>
<dbReference type="PANTHER" id="PTHR30537">
    <property type="entry name" value="HTH-TYPE TRANSCRIPTIONAL REGULATOR"/>
    <property type="match status" value="1"/>
</dbReference>
<dbReference type="SUPFAM" id="SSF46785">
    <property type="entry name" value="Winged helix' DNA-binding domain"/>
    <property type="match status" value="1"/>
</dbReference>
<organism evidence="6 7">
    <name type="scientific">Vibrio genomosp. F6 str. FF-238</name>
    <dbReference type="NCBI Taxonomy" id="1191298"/>
    <lineage>
        <taxon>Bacteria</taxon>
        <taxon>Pseudomonadati</taxon>
        <taxon>Pseudomonadota</taxon>
        <taxon>Gammaproteobacteria</taxon>
        <taxon>Vibrionales</taxon>
        <taxon>Vibrionaceae</taxon>
        <taxon>Vibrio</taxon>
    </lineage>
</organism>
<dbReference type="EMBL" id="AJYW02000051">
    <property type="protein sequence ID" value="OEE78287.1"/>
    <property type="molecule type" value="Genomic_DNA"/>
</dbReference>
<keyword evidence="7" id="KW-1185">Reference proteome</keyword>
<dbReference type="PANTHER" id="PTHR30537:SF5">
    <property type="entry name" value="HTH-TYPE TRANSCRIPTIONAL ACTIVATOR TTDR-RELATED"/>
    <property type="match status" value="1"/>
</dbReference>
<evidence type="ECO:0000256" key="1">
    <source>
        <dbReference type="ARBA" id="ARBA00009437"/>
    </source>
</evidence>
<dbReference type="InterPro" id="IPR036390">
    <property type="entry name" value="WH_DNA-bd_sf"/>
</dbReference>
<dbReference type="InterPro" id="IPR005119">
    <property type="entry name" value="LysR_subst-bd"/>
</dbReference>
<dbReference type="SUPFAM" id="SSF53850">
    <property type="entry name" value="Periplasmic binding protein-like II"/>
    <property type="match status" value="1"/>
</dbReference>
<evidence type="ECO:0000259" key="5">
    <source>
        <dbReference type="PROSITE" id="PS50931"/>
    </source>
</evidence>
<evidence type="ECO:0000256" key="3">
    <source>
        <dbReference type="ARBA" id="ARBA00023125"/>
    </source>
</evidence>
<gene>
    <name evidence="6" type="ORF">A130_03315</name>
</gene>
<dbReference type="Proteomes" id="UP000094165">
    <property type="component" value="Unassembled WGS sequence"/>
</dbReference>
<dbReference type="InterPro" id="IPR058163">
    <property type="entry name" value="LysR-type_TF_proteobact-type"/>
</dbReference>
<comment type="similarity">
    <text evidence="1">Belongs to the LysR transcriptional regulatory family.</text>
</comment>
<dbReference type="FunFam" id="1.10.10.10:FF:000001">
    <property type="entry name" value="LysR family transcriptional regulator"/>
    <property type="match status" value="1"/>
</dbReference>
<protein>
    <submittedName>
        <fullName evidence="6">LysR family transcriptional regulator</fullName>
    </submittedName>
</protein>
<name>A0A1E5D507_9VIBR</name>
<keyword evidence="4" id="KW-0804">Transcription</keyword>
<dbReference type="AlphaFoldDB" id="A0A1E5D507"/>
<comment type="caution">
    <text evidence="6">The sequence shown here is derived from an EMBL/GenBank/DDBJ whole genome shotgun (WGS) entry which is preliminary data.</text>
</comment>
<sequence length="298" mass="34355">MDKIQCLTVFTRVAFHGTFTAAANELNITQSAVSKKIAWLEKEIGITLFHRHSRAISLTNGGKQYLKLAIKLTEELSTFESQLREEQTIVSGKLKLSVPSAFSVRLLSSPLNEFMNLNPNLTVDVSVSDKLVNLVEDEIDIAIRASYLKDSGLKAKWLMDNELVYFASVDYLASHPPIMKARDLEQHKCLTYALSNPSNLWRFYDGKEELRIKVHERIRSDNPEMLVKMAKLGQGVTGMPKWMIEKELKSNELKIILDQYQPFKLPMYLLYKDVDHQPQSIRSFIDFLSDYFFRNEKR</sequence>
<dbReference type="CDD" id="cd08422">
    <property type="entry name" value="PBP2_CrgA_like"/>
    <property type="match status" value="1"/>
</dbReference>
<keyword evidence="2" id="KW-0805">Transcription regulation</keyword>
<dbReference type="Gene3D" id="1.10.10.10">
    <property type="entry name" value="Winged helix-like DNA-binding domain superfamily/Winged helix DNA-binding domain"/>
    <property type="match status" value="1"/>
</dbReference>
<accession>A0A1E5D507</accession>
<dbReference type="RefSeq" id="WP_017054757.1">
    <property type="nucleotide sequence ID" value="NZ_AJYW02000051.1"/>
</dbReference>
<evidence type="ECO:0000256" key="4">
    <source>
        <dbReference type="ARBA" id="ARBA00023163"/>
    </source>
</evidence>
<dbReference type="PROSITE" id="PS50931">
    <property type="entry name" value="HTH_LYSR"/>
    <property type="match status" value="1"/>
</dbReference>